<feature type="transmembrane region" description="Helical" evidence="1">
    <location>
        <begin position="54"/>
        <end position="73"/>
    </location>
</feature>
<feature type="transmembrane region" description="Helical" evidence="1">
    <location>
        <begin position="14"/>
        <end position="34"/>
    </location>
</feature>
<evidence type="ECO:0000313" key="2">
    <source>
        <dbReference type="EMBL" id="MBP1947535.1"/>
    </source>
</evidence>
<dbReference type="EMBL" id="JAGGKK010000001">
    <property type="protein sequence ID" value="MBP1947535.1"/>
    <property type="molecule type" value="Genomic_DNA"/>
</dbReference>
<dbReference type="Proteomes" id="UP001519328">
    <property type="component" value="Unassembled WGS sequence"/>
</dbReference>
<comment type="caution">
    <text evidence="2">The sequence shown here is derived from an EMBL/GenBank/DDBJ whole genome shotgun (WGS) entry which is preliminary data.</text>
</comment>
<sequence>MTKGSGNILKNKKLFYLALFLFLVYIIMSIPFLYESYPEANLFLWGIPMTSWNVINYVGIIALTLLVVSLYLISKSLNKYQGRILLIAILLSAIFPQFLANTYQKTIASGGYAISYEQELSECEITKTNNRTLLGECEIILMNHSNGEVELSMEFIDKYNKDEHSLIEIVNNDAPYELILQGNERKRLEIRTNVNISKLENPVNGGSMTSMNIIIKSDGVERKL</sequence>
<gene>
    <name evidence="2" type="ORF">J2Z82_000458</name>
</gene>
<keyword evidence="3" id="KW-1185">Reference proteome</keyword>
<evidence type="ECO:0000313" key="3">
    <source>
        <dbReference type="Proteomes" id="UP001519328"/>
    </source>
</evidence>
<protein>
    <submittedName>
        <fullName evidence="2">Uncharacterized protein</fullName>
    </submittedName>
</protein>
<dbReference type="RefSeq" id="WP_209479144.1">
    <property type="nucleotide sequence ID" value="NZ_JAGGKK010000001.1"/>
</dbReference>
<evidence type="ECO:0000256" key="1">
    <source>
        <dbReference type="SAM" id="Phobius"/>
    </source>
</evidence>
<reference evidence="2 3" key="1">
    <citation type="submission" date="2021-03" db="EMBL/GenBank/DDBJ databases">
        <title>Genomic Encyclopedia of Type Strains, Phase IV (KMG-IV): sequencing the most valuable type-strain genomes for metagenomic binning, comparative biology and taxonomic classification.</title>
        <authorList>
            <person name="Goeker M."/>
        </authorList>
    </citation>
    <scope>NUCLEOTIDE SEQUENCE [LARGE SCALE GENOMIC DNA]</scope>
    <source>
        <strain evidence="2 3">DSM 21085</strain>
    </source>
</reference>
<feature type="transmembrane region" description="Helical" evidence="1">
    <location>
        <begin position="80"/>
        <end position="99"/>
    </location>
</feature>
<keyword evidence="1" id="KW-0472">Membrane</keyword>
<proteinExistence type="predicted"/>
<name>A0ABS4H9G1_9BACI</name>
<keyword evidence="1" id="KW-0812">Transmembrane</keyword>
<keyword evidence="1" id="KW-1133">Transmembrane helix</keyword>
<organism evidence="2 3">
    <name type="scientific">Virgibacillus litoralis</name>
    <dbReference type="NCBI Taxonomy" id="578221"/>
    <lineage>
        <taxon>Bacteria</taxon>
        <taxon>Bacillati</taxon>
        <taxon>Bacillota</taxon>
        <taxon>Bacilli</taxon>
        <taxon>Bacillales</taxon>
        <taxon>Bacillaceae</taxon>
        <taxon>Virgibacillus</taxon>
    </lineage>
</organism>
<accession>A0ABS4H9G1</accession>